<dbReference type="AlphaFoldDB" id="A0A0H2ZDY6"/>
<protein>
    <recommendedName>
        <fullName evidence="5">DUF2063 domain-containing protein</fullName>
    </recommendedName>
</protein>
<accession>A0A0H2ZDY6</accession>
<evidence type="ECO:0000313" key="4">
    <source>
        <dbReference type="Proteomes" id="UP000000653"/>
    </source>
</evidence>
<dbReference type="Pfam" id="PF22106">
    <property type="entry name" value="NGO1945_C"/>
    <property type="match status" value="1"/>
</dbReference>
<evidence type="ECO:0000313" key="3">
    <source>
        <dbReference type="EMBL" id="ABJ12532.1"/>
    </source>
</evidence>
<gene>
    <name evidence="3" type="ordered locus">PA14_21590</name>
</gene>
<dbReference type="Pfam" id="PF09836">
    <property type="entry name" value="DUF2063"/>
    <property type="match status" value="1"/>
</dbReference>
<proteinExistence type="predicted"/>
<reference evidence="3 4" key="1">
    <citation type="journal article" date="2006" name="Genome Biol.">
        <title>Genomic analysis reveals that Pseudomonas aeruginosa virulence is combinatorial.</title>
        <authorList>
            <person name="Lee D.G."/>
            <person name="Urbach J.M."/>
            <person name="Wu G."/>
            <person name="Liberati N.T."/>
            <person name="Feinbaum R.L."/>
            <person name="Miyata S."/>
            <person name="Diggins L.T."/>
            <person name="He J."/>
            <person name="Saucier M."/>
            <person name="Deziel E."/>
            <person name="Friedman L."/>
            <person name="Li L."/>
            <person name="Grills G."/>
            <person name="Montgomery K."/>
            <person name="Kucherlapati R."/>
            <person name="Rahme L.G."/>
            <person name="Ausubel F.M."/>
        </authorList>
    </citation>
    <scope>NUCLEOTIDE SEQUENCE [LARGE SCALE GENOMIC DNA]</scope>
    <source>
        <strain evidence="3 4">UCBPP-PA14</strain>
    </source>
</reference>
<name>A0A0H2ZDY6_PSEAB</name>
<dbReference type="InterPro" id="IPR054098">
    <property type="entry name" value="NGO1945-like_C"/>
</dbReference>
<evidence type="ECO:0000259" key="2">
    <source>
        <dbReference type="Pfam" id="PF22106"/>
    </source>
</evidence>
<dbReference type="SMR" id="A0A0H2ZDY6"/>
<dbReference type="EMBL" id="CP000438">
    <property type="protein sequence ID" value="ABJ12532.1"/>
    <property type="molecule type" value="Genomic_DNA"/>
</dbReference>
<dbReference type="BioCyc" id="PAER208963:G1G74-1787-MONOMER"/>
<dbReference type="Gene3D" id="1.10.150.690">
    <property type="entry name" value="DUF2063"/>
    <property type="match status" value="1"/>
</dbReference>
<sequence>MNHTTLQRRFAARIRDPQQALPPGIATERMAIYEELFFNNLDGFISSGFPVLRRLFDEPRWHRLVRAFMREHRCRTPYFSQLGEEFIGWLQDGYRAEEGDPPFLLELAHYEWVELALSLAEAPVETLPQAWSWSPLAWPLAYRWPVHRLGPSHRPVEPPAEPTCLLVWRDPAERVRFLHLSPFAYRLAQRLSEEGEASVTLLPLLRELAGSCGLSADAEYFENAFALLEDWHAQGILMGEGALE</sequence>
<dbReference type="KEGG" id="pau:PA14_21590"/>
<dbReference type="Gene3D" id="3.90.930.50">
    <property type="match status" value="1"/>
</dbReference>
<organism evidence="3 4">
    <name type="scientific">Pseudomonas aeruginosa (strain UCBPP-PA14)</name>
    <dbReference type="NCBI Taxonomy" id="208963"/>
    <lineage>
        <taxon>Bacteria</taxon>
        <taxon>Pseudomonadati</taxon>
        <taxon>Pseudomonadota</taxon>
        <taxon>Gammaproteobacteria</taxon>
        <taxon>Pseudomonadales</taxon>
        <taxon>Pseudomonadaceae</taxon>
        <taxon>Pseudomonas</taxon>
    </lineage>
</organism>
<feature type="domain" description="NGO1945-like C-terminal" evidence="2">
    <location>
        <begin position="134"/>
        <end position="232"/>
    </location>
</feature>
<dbReference type="HOGENOM" id="CLU_096334_1_0_6"/>
<dbReference type="RefSeq" id="WP_003138335.1">
    <property type="nucleotide sequence ID" value="NC_008463.1"/>
</dbReference>
<dbReference type="Proteomes" id="UP000000653">
    <property type="component" value="Chromosome"/>
</dbReference>
<feature type="domain" description="Putative DNA-binding" evidence="1">
    <location>
        <begin position="6"/>
        <end position="90"/>
    </location>
</feature>
<dbReference type="InterPro" id="IPR018640">
    <property type="entry name" value="DUF2063"/>
</dbReference>
<evidence type="ECO:0008006" key="5">
    <source>
        <dbReference type="Google" id="ProtNLM"/>
    </source>
</evidence>
<dbReference type="InterPro" id="IPR044922">
    <property type="entry name" value="DUF2063_N_sf"/>
</dbReference>
<evidence type="ECO:0000259" key="1">
    <source>
        <dbReference type="Pfam" id="PF09836"/>
    </source>
</evidence>